<evidence type="ECO:0000313" key="13">
    <source>
        <dbReference type="EMBL" id="MDA5109054.1"/>
    </source>
</evidence>
<keyword evidence="7 8" id="KW-0119">Carbohydrate metabolism</keyword>
<dbReference type="PANTHER" id="PTHR43095:SF5">
    <property type="entry name" value="XYLULOSE KINASE"/>
    <property type="match status" value="1"/>
</dbReference>
<evidence type="ECO:0000256" key="8">
    <source>
        <dbReference type="HAMAP-Rule" id="MF_02220"/>
    </source>
</evidence>
<evidence type="ECO:0000256" key="6">
    <source>
        <dbReference type="ARBA" id="ARBA00022840"/>
    </source>
</evidence>
<evidence type="ECO:0000256" key="5">
    <source>
        <dbReference type="ARBA" id="ARBA00022777"/>
    </source>
</evidence>
<evidence type="ECO:0000256" key="1">
    <source>
        <dbReference type="ARBA" id="ARBA00009156"/>
    </source>
</evidence>
<dbReference type="GO" id="GO:0005998">
    <property type="term" value="P:xylulose catabolic process"/>
    <property type="evidence" value="ECO:0007669"/>
    <property type="project" value="UniProtKB-UniRule"/>
</dbReference>
<keyword evidence="3 8" id="KW-0808">Transferase</keyword>
<protein>
    <recommendedName>
        <fullName evidence="8 10">Xylulose kinase</fullName>
        <shortName evidence="8 10">Xylulokinase</shortName>
        <ecNumber evidence="8 10">2.7.1.17</ecNumber>
    </recommendedName>
</protein>
<comment type="similarity">
    <text evidence="1 8 9">Belongs to the FGGY kinase family.</text>
</comment>
<keyword evidence="5 8" id="KW-0418">Kinase</keyword>
<comment type="function">
    <text evidence="8">Catalyzes the phosphorylation of D-xylulose to D-xylulose 5-phosphate.</text>
</comment>
<evidence type="ECO:0000259" key="11">
    <source>
        <dbReference type="Pfam" id="PF00370"/>
    </source>
</evidence>
<dbReference type="InterPro" id="IPR018485">
    <property type="entry name" value="FGGY_C"/>
</dbReference>
<dbReference type="InterPro" id="IPR000577">
    <property type="entry name" value="Carb_kinase_FGGY"/>
</dbReference>
<keyword evidence="6 8" id="KW-0067">ATP-binding</keyword>
<dbReference type="NCBIfam" id="TIGR01312">
    <property type="entry name" value="XylB"/>
    <property type="match status" value="1"/>
</dbReference>
<accession>A0A9X3Z3V1</accession>
<proteinExistence type="inferred from homology"/>
<sequence>MGFLLGIDVGTSGVKTCLFRMDGSLQAAASADYPLLQPKPGWAEQHPEDWWRAVKHTIQDIIRKAGIRPADIAGIGLSGQMHGLVLLDRSGNVLRPAIIWCDQRTQAEVEWMEEKIGRDAIIRMTANPPLPNFTATKLLWVREHEPQVYENIAKVLLPKDYIRYKLTGEWATEVSDASGTLLLDVAHRQWSRDMLRHLDIRPEWLPAVYESHEVSGRVSAGAARETGLAQGTPVAGGGGDQAAGAVGNGIVRMGIVSGAIGTSGVVFACTDKIVTDPKGRLHSFCHAVPGKWHVMGVTQAAGGSLQWFRNQFGDVERSAASFLQKDPYELFSEEAEHAPVGSEGLLFLPYLMGERTPHLDPFAKGAFVGITARHAKNHFIRAVMEGVAYSLLDSIELMKALDMDISHIRASGGGARSRVWRQIMADIFNREVDTVEANEGPAFGAALLAGVGIGVYGSVEEACEAAVRTADRLLPVAAHVPVYQKYYAVYRRLYGDLRESMHLLHKLVEEGEQG</sequence>
<evidence type="ECO:0000256" key="4">
    <source>
        <dbReference type="ARBA" id="ARBA00022741"/>
    </source>
</evidence>
<dbReference type="GO" id="GO:0005524">
    <property type="term" value="F:ATP binding"/>
    <property type="evidence" value="ECO:0007669"/>
    <property type="project" value="UniProtKB-UniRule"/>
</dbReference>
<dbReference type="PROSITE" id="PS00445">
    <property type="entry name" value="FGGY_KINASES_2"/>
    <property type="match status" value="1"/>
</dbReference>
<evidence type="ECO:0000259" key="12">
    <source>
        <dbReference type="Pfam" id="PF02782"/>
    </source>
</evidence>
<feature type="binding site" evidence="8">
    <location>
        <begin position="81"/>
        <end position="82"/>
    </location>
    <ligand>
        <name>substrate</name>
    </ligand>
</feature>
<dbReference type="InterPro" id="IPR050406">
    <property type="entry name" value="FGGY_Carb_Kinase"/>
</dbReference>
<organism evidence="13 14">
    <name type="scientific">Brevibacillus thermoruber</name>
    <dbReference type="NCBI Taxonomy" id="33942"/>
    <lineage>
        <taxon>Bacteria</taxon>
        <taxon>Bacillati</taxon>
        <taxon>Bacillota</taxon>
        <taxon>Bacilli</taxon>
        <taxon>Bacillales</taxon>
        <taxon>Paenibacillaceae</taxon>
        <taxon>Brevibacillus</taxon>
    </lineage>
</organism>
<evidence type="ECO:0000256" key="2">
    <source>
        <dbReference type="ARBA" id="ARBA00022629"/>
    </source>
</evidence>
<dbReference type="PIRSF" id="PIRSF000538">
    <property type="entry name" value="GlpK"/>
    <property type="match status" value="1"/>
</dbReference>
<evidence type="ECO:0000256" key="3">
    <source>
        <dbReference type="ARBA" id="ARBA00022679"/>
    </source>
</evidence>
<dbReference type="GO" id="GO:0042732">
    <property type="term" value="P:D-xylose metabolic process"/>
    <property type="evidence" value="ECO:0007669"/>
    <property type="project" value="UniProtKB-KW"/>
</dbReference>
<evidence type="ECO:0000256" key="9">
    <source>
        <dbReference type="RuleBase" id="RU003733"/>
    </source>
</evidence>
<dbReference type="EMBL" id="JAPYYP010000013">
    <property type="protein sequence ID" value="MDA5109054.1"/>
    <property type="molecule type" value="Genomic_DNA"/>
</dbReference>
<dbReference type="Pfam" id="PF00370">
    <property type="entry name" value="FGGY_N"/>
    <property type="match status" value="1"/>
</dbReference>
<keyword evidence="2 8" id="KW-0859">Xylose metabolism</keyword>
<gene>
    <name evidence="8 10 13" type="primary">xylB</name>
    <name evidence="13" type="ORF">O3V59_11830</name>
</gene>
<dbReference type="AlphaFoldDB" id="A0A9X3Z3V1"/>
<evidence type="ECO:0000256" key="7">
    <source>
        <dbReference type="ARBA" id="ARBA00023277"/>
    </source>
</evidence>
<dbReference type="InterPro" id="IPR018483">
    <property type="entry name" value="Carb_kinase_FGGY_CS"/>
</dbReference>
<dbReference type="Pfam" id="PF02782">
    <property type="entry name" value="FGGY_C"/>
    <property type="match status" value="1"/>
</dbReference>
<dbReference type="InterPro" id="IPR006000">
    <property type="entry name" value="Xylulokinase"/>
</dbReference>
<dbReference type="InterPro" id="IPR043129">
    <property type="entry name" value="ATPase_NBD"/>
</dbReference>
<evidence type="ECO:0000256" key="10">
    <source>
        <dbReference type="RuleBase" id="RU364073"/>
    </source>
</evidence>
<evidence type="ECO:0000313" key="14">
    <source>
        <dbReference type="Proteomes" id="UP001151071"/>
    </source>
</evidence>
<feature type="domain" description="Carbohydrate kinase FGGY N-terminal" evidence="11">
    <location>
        <begin position="4"/>
        <end position="247"/>
    </location>
</feature>
<feature type="active site" description="Proton acceptor" evidence="8">
    <location>
        <position position="240"/>
    </location>
</feature>
<keyword evidence="14" id="KW-1185">Reference proteome</keyword>
<dbReference type="CDD" id="cd07808">
    <property type="entry name" value="ASKHA_NBD_FGGY_EcXK-like"/>
    <property type="match status" value="1"/>
</dbReference>
<dbReference type="PANTHER" id="PTHR43095">
    <property type="entry name" value="SUGAR KINASE"/>
    <property type="match status" value="1"/>
</dbReference>
<comment type="caution">
    <text evidence="13">The sequence shown here is derived from an EMBL/GenBank/DDBJ whole genome shotgun (WGS) entry which is preliminary data.</text>
</comment>
<dbReference type="InterPro" id="IPR018484">
    <property type="entry name" value="FGGY_N"/>
</dbReference>
<dbReference type="RefSeq" id="WP_271140182.1">
    <property type="nucleotide sequence ID" value="NZ_JAPYYP010000013.1"/>
</dbReference>
<dbReference type="EC" id="2.7.1.17" evidence="8 10"/>
<dbReference type="HAMAP" id="MF_02220">
    <property type="entry name" value="XylB"/>
    <property type="match status" value="1"/>
</dbReference>
<dbReference type="GO" id="GO:0004856">
    <property type="term" value="F:D-xylulokinase activity"/>
    <property type="evidence" value="ECO:0007669"/>
    <property type="project" value="UniProtKB-UniRule"/>
</dbReference>
<reference evidence="13" key="1">
    <citation type="submission" date="2022-12" db="EMBL/GenBank/DDBJ databases">
        <title>Draft genome sequence of the thermophilic strain Brevibacillus thermoruber HT42, isolated from Los Humeros, Puebla, Mexico, with biotechnological potential.</title>
        <authorList>
            <person name="Lara Sanchez J."/>
            <person name="Solis Palacios R."/>
            <person name="Bustos Baena A.S."/>
            <person name="Ruz Baez A.E."/>
            <person name="Espinosa Luna G."/>
            <person name="Oliart Ros R.M."/>
        </authorList>
    </citation>
    <scope>NUCLEOTIDE SEQUENCE</scope>
    <source>
        <strain evidence="13">HT42</strain>
    </source>
</reference>
<feature type="site" description="Important for activity" evidence="8">
    <location>
        <position position="8"/>
    </location>
</feature>
<name>A0A9X3Z3V1_9BACL</name>
<keyword evidence="4 8" id="KW-0547">Nucleotide-binding</keyword>
<comment type="catalytic activity">
    <reaction evidence="8 10">
        <text>D-xylulose + ATP = D-xylulose 5-phosphate + ADP + H(+)</text>
        <dbReference type="Rhea" id="RHEA:10964"/>
        <dbReference type="ChEBI" id="CHEBI:15378"/>
        <dbReference type="ChEBI" id="CHEBI:17140"/>
        <dbReference type="ChEBI" id="CHEBI:30616"/>
        <dbReference type="ChEBI" id="CHEBI:57737"/>
        <dbReference type="ChEBI" id="CHEBI:456216"/>
        <dbReference type="EC" id="2.7.1.17"/>
    </reaction>
</comment>
<dbReference type="Gene3D" id="3.30.420.40">
    <property type="match status" value="2"/>
</dbReference>
<dbReference type="SUPFAM" id="SSF53067">
    <property type="entry name" value="Actin-like ATPase domain"/>
    <property type="match status" value="2"/>
</dbReference>
<dbReference type="Proteomes" id="UP001151071">
    <property type="component" value="Unassembled WGS sequence"/>
</dbReference>
<feature type="domain" description="Carbohydrate kinase FGGY C-terminal" evidence="12">
    <location>
        <begin position="260"/>
        <end position="451"/>
    </location>
</feature>